<evidence type="ECO:0000313" key="3">
    <source>
        <dbReference type="Proteomes" id="UP000494206"/>
    </source>
</evidence>
<dbReference type="EMBL" id="CADEPM010000007">
    <property type="protein sequence ID" value="CAB3408567.1"/>
    <property type="molecule type" value="Genomic_DNA"/>
</dbReference>
<feature type="compositionally biased region" description="Acidic residues" evidence="1">
    <location>
        <begin position="502"/>
        <end position="521"/>
    </location>
</feature>
<dbReference type="OrthoDB" id="5813890at2759"/>
<accession>A0A8S1F3S8</accession>
<comment type="caution">
    <text evidence="2">The sequence shown here is derived from an EMBL/GenBank/DDBJ whole genome shotgun (WGS) entry which is preliminary data.</text>
</comment>
<reference evidence="2 3" key="1">
    <citation type="submission" date="2020-04" db="EMBL/GenBank/DDBJ databases">
        <authorList>
            <person name="Laetsch R D."/>
            <person name="Stevens L."/>
            <person name="Kumar S."/>
            <person name="Blaxter L. M."/>
        </authorList>
    </citation>
    <scope>NUCLEOTIDE SEQUENCE [LARGE SCALE GENOMIC DNA]</scope>
</reference>
<feature type="region of interest" description="Disordered" evidence="1">
    <location>
        <begin position="487"/>
        <end position="584"/>
    </location>
</feature>
<organism evidence="2 3">
    <name type="scientific">Caenorhabditis bovis</name>
    <dbReference type="NCBI Taxonomy" id="2654633"/>
    <lineage>
        <taxon>Eukaryota</taxon>
        <taxon>Metazoa</taxon>
        <taxon>Ecdysozoa</taxon>
        <taxon>Nematoda</taxon>
        <taxon>Chromadorea</taxon>
        <taxon>Rhabditida</taxon>
        <taxon>Rhabditina</taxon>
        <taxon>Rhabditomorpha</taxon>
        <taxon>Rhabditoidea</taxon>
        <taxon>Rhabditidae</taxon>
        <taxon>Peloderinae</taxon>
        <taxon>Caenorhabditis</taxon>
    </lineage>
</organism>
<proteinExistence type="predicted"/>
<name>A0A8S1F3S8_9PELO</name>
<dbReference type="Proteomes" id="UP000494206">
    <property type="component" value="Unassembled WGS sequence"/>
</dbReference>
<evidence type="ECO:0000313" key="2">
    <source>
        <dbReference type="EMBL" id="CAB3408567.1"/>
    </source>
</evidence>
<sequence length="688" mass="77621">MKRENDLIITALGHSPPFTTQYQKSINELISLYDQVRDLENENLEKLVLALYIKLCANILSVLKKKSAPQLYGLAYGIADKIDLNLSMDDIDMEKWTKRILFECAVHIDAKNSFEVDTTFSTEAVVDNLCLSHGRLQFVRGSIFDTAKGIVDSHPKTLNIDMSDCASVEVISDEVFLRLIIWACKWKMNHLNEVIFEKVFARLPVVPKANDLIKSGLSLLDVRIFISSLSVISSKTTESGLTVQEEPRIASNLSLSKIQIDSWKALIDVATKTTTVQPASSLRCSQVIAAVRLTNGGSEDVRVLFEVWKSCLQNSAKNDEDVFEAINALNDVYRTKMNQLLAYGPSYPNDSTTHIRLSMDRKRDNRGLFPLQFDYEFVDVTEAEHIGAVINSTEGYEFDGEPEPSTDDYSFETATENYSDQSVSEFFSPMKHNRNSMVPESISKLIHENSMISTQSVILTPIKEVEKKKEETSPGFVMNIPLIFPPKIETGDSNIPPQVNEESVEENEEDDENEDEEEDNLEAALLECEKRHEESVRNSPKKTMPKEQLAVFKTPTKNAETATDDLAEMPPTPPSSLAELNSCNESPVLSREEDEMMMMKLLESSTKMLANLRMSKLGLKFEEKYEDDDIVFNKAQEKLKMIKNDIMDIVGRFHDSSKCLGCQTDDAQDRALNVLKDLAVKFDQEGRC</sequence>
<keyword evidence="3" id="KW-1185">Reference proteome</keyword>
<dbReference type="AlphaFoldDB" id="A0A8S1F3S8"/>
<feature type="compositionally biased region" description="Basic and acidic residues" evidence="1">
    <location>
        <begin position="527"/>
        <end position="536"/>
    </location>
</feature>
<evidence type="ECO:0000256" key="1">
    <source>
        <dbReference type="SAM" id="MobiDB-lite"/>
    </source>
</evidence>
<protein>
    <submittedName>
        <fullName evidence="2">Uncharacterized protein</fullName>
    </submittedName>
</protein>
<gene>
    <name evidence="2" type="ORF">CBOVIS_LOCUS10333</name>
</gene>